<keyword evidence="4 7" id="KW-0689">Ribosomal protein</keyword>
<evidence type="ECO:0000256" key="2">
    <source>
        <dbReference type="ARBA" id="ARBA00022730"/>
    </source>
</evidence>
<dbReference type="CDD" id="cd00432">
    <property type="entry name" value="Ribosomal_L18_L5e"/>
    <property type="match status" value="1"/>
</dbReference>
<comment type="similarity">
    <text evidence="1 7">Belongs to the universal ribosomal protein uL18 family.</text>
</comment>
<accession>A0A1W1YI43</accession>
<dbReference type="PANTHER" id="PTHR12899:SF3">
    <property type="entry name" value="LARGE RIBOSOMAL SUBUNIT PROTEIN UL18M"/>
    <property type="match status" value="1"/>
</dbReference>
<evidence type="ECO:0000256" key="4">
    <source>
        <dbReference type="ARBA" id="ARBA00022980"/>
    </source>
</evidence>
<dbReference type="GO" id="GO:0006412">
    <property type="term" value="P:translation"/>
    <property type="evidence" value="ECO:0007669"/>
    <property type="project" value="UniProtKB-UniRule"/>
</dbReference>
<dbReference type="FunFam" id="3.30.420.100:FF:000001">
    <property type="entry name" value="50S ribosomal protein L18"/>
    <property type="match status" value="1"/>
</dbReference>
<dbReference type="GO" id="GO:0008097">
    <property type="term" value="F:5S rRNA binding"/>
    <property type="evidence" value="ECO:0007669"/>
    <property type="project" value="TreeGrafter"/>
</dbReference>
<dbReference type="InterPro" id="IPR005484">
    <property type="entry name" value="Ribosomal_uL18_bac/plant/anim"/>
</dbReference>
<dbReference type="STRING" id="1121400.SAMN02746065_10148"/>
<dbReference type="PANTHER" id="PTHR12899">
    <property type="entry name" value="39S RIBOSOMAL PROTEIN L18, MITOCHONDRIAL"/>
    <property type="match status" value="1"/>
</dbReference>
<dbReference type="Proteomes" id="UP000192418">
    <property type="component" value="Unassembled WGS sequence"/>
</dbReference>
<evidence type="ECO:0000256" key="1">
    <source>
        <dbReference type="ARBA" id="ARBA00007116"/>
    </source>
</evidence>
<dbReference type="HAMAP" id="MF_01337_B">
    <property type="entry name" value="Ribosomal_uL18_B"/>
    <property type="match status" value="1"/>
</dbReference>
<dbReference type="GO" id="GO:0003735">
    <property type="term" value="F:structural constituent of ribosome"/>
    <property type="evidence" value="ECO:0007669"/>
    <property type="project" value="InterPro"/>
</dbReference>
<keyword evidence="5 7" id="KW-0687">Ribonucleoprotein</keyword>
<comment type="function">
    <text evidence="7">This is one of the proteins that bind and probably mediate the attachment of the 5S RNA into the large ribosomal subunit, where it forms part of the central protuberance.</text>
</comment>
<comment type="subunit">
    <text evidence="7">Part of the 50S ribosomal subunit; part of the 5S rRNA/L5/L18/L25 subcomplex. Contacts the 5S and 23S rRNAs.</text>
</comment>
<dbReference type="AlphaFoldDB" id="A0A1W1YI43"/>
<evidence type="ECO:0000256" key="5">
    <source>
        <dbReference type="ARBA" id="ARBA00023274"/>
    </source>
</evidence>
<dbReference type="Gene3D" id="3.30.420.100">
    <property type="match status" value="1"/>
</dbReference>
<dbReference type="EMBL" id="FWXY01000001">
    <property type="protein sequence ID" value="SMC35839.1"/>
    <property type="molecule type" value="Genomic_DNA"/>
</dbReference>
<dbReference type="Pfam" id="PF00861">
    <property type="entry name" value="Ribosomal_L18p"/>
    <property type="match status" value="1"/>
</dbReference>
<dbReference type="RefSeq" id="WP_084066378.1">
    <property type="nucleotide sequence ID" value="NZ_FWXY01000001.1"/>
</dbReference>
<evidence type="ECO:0000313" key="8">
    <source>
        <dbReference type="EMBL" id="SMC35839.1"/>
    </source>
</evidence>
<dbReference type="SUPFAM" id="SSF53137">
    <property type="entry name" value="Translational machinery components"/>
    <property type="match status" value="1"/>
</dbReference>
<keyword evidence="9" id="KW-1185">Reference proteome</keyword>
<organism evidence="8 9">
    <name type="scientific">Desulfocicer vacuolatum DSM 3385</name>
    <dbReference type="NCBI Taxonomy" id="1121400"/>
    <lineage>
        <taxon>Bacteria</taxon>
        <taxon>Pseudomonadati</taxon>
        <taxon>Thermodesulfobacteriota</taxon>
        <taxon>Desulfobacteria</taxon>
        <taxon>Desulfobacterales</taxon>
        <taxon>Desulfobacteraceae</taxon>
        <taxon>Desulfocicer</taxon>
    </lineage>
</organism>
<evidence type="ECO:0000256" key="6">
    <source>
        <dbReference type="ARBA" id="ARBA00035197"/>
    </source>
</evidence>
<protein>
    <recommendedName>
        <fullName evidence="6 7">Large ribosomal subunit protein uL18</fullName>
    </recommendedName>
</protein>
<dbReference type="InterPro" id="IPR004389">
    <property type="entry name" value="Ribosomal_uL18_bac-type"/>
</dbReference>
<dbReference type="NCBIfam" id="TIGR00060">
    <property type="entry name" value="L18_bact"/>
    <property type="match status" value="1"/>
</dbReference>
<keyword evidence="2 7" id="KW-0699">rRNA-binding</keyword>
<evidence type="ECO:0000313" key="9">
    <source>
        <dbReference type="Proteomes" id="UP000192418"/>
    </source>
</evidence>
<dbReference type="GO" id="GO:0022625">
    <property type="term" value="C:cytosolic large ribosomal subunit"/>
    <property type="evidence" value="ECO:0007669"/>
    <property type="project" value="TreeGrafter"/>
</dbReference>
<name>A0A1W1YI43_9BACT</name>
<sequence length="122" mass="13355">MANRTTKRISRLKRKRRIRKNINGTSGRPRLSVFRSASHIYAQIIDDVKGHTIVSASTLDAQFKETGIKGSGKEGAVAVGKLVGQRALDKGVTKVTFDRNGFLYHGRVKSVSDGAREAGLNF</sequence>
<reference evidence="8 9" key="1">
    <citation type="submission" date="2017-04" db="EMBL/GenBank/DDBJ databases">
        <authorList>
            <person name="Afonso C.L."/>
            <person name="Miller P.J."/>
            <person name="Scott M.A."/>
            <person name="Spackman E."/>
            <person name="Goraichik I."/>
            <person name="Dimitrov K.M."/>
            <person name="Suarez D.L."/>
            <person name="Swayne D.E."/>
        </authorList>
    </citation>
    <scope>NUCLEOTIDE SEQUENCE [LARGE SCALE GENOMIC DNA]</scope>
    <source>
        <strain evidence="8 9">DSM 3385</strain>
    </source>
</reference>
<evidence type="ECO:0000256" key="3">
    <source>
        <dbReference type="ARBA" id="ARBA00022884"/>
    </source>
</evidence>
<dbReference type="InterPro" id="IPR057268">
    <property type="entry name" value="Ribosomal_L18"/>
</dbReference>
<evidence type="ECO:0000256" key="7">
    <source>
        <dbReference type="HAMAP-Rule" id="MF_01337"/>
    </source>
</evidence>
<proteinExistence type="inferred from homology"/>
<dbReference type="OrthoDB" id="9810939at2"/>
<gene>
    <name evidence="7" type="primary">rplR</name>
    <name evidence="8" type="ORF">SAMN02746065_10148</name>
</gene>
<keyword evidence="3 7" id="KW-0694">RNA-binding</keyword>